<feature type="compositionally biased region" description="Pro residues" evidence="1">
    <location>
        <begin position="15"/>
        <end position="24"/>
    </location>
</feature>
<gene>
    <name evidence="2" type="ORF">AB5L97_04090</name>
</gene>
<reference evidence="2" key="1">
    <citation type="submission" date="2024-07" db="EMBL/GenBank/DDBJ databases">
        <authorList>
            <person name="fu j."/>
        </authorList>
    </citation>
    <scope>NUCLEOTIDE SEQUENCE</scope>
    <source>
        <strain evidence="2">P10A9</strain>
    </source>
</reference>
<name>A0AB39L5S8_9MICC</name>
<sequence length="55" mass="6077">MKRRIPRSGGALPGPAFPPPPGVSPVPTAEQAREADRHERLIRKLDQEIILLDLL</sequence>
<protein>
    <submittedName>
        <fullName evidence="2">Uncharacterized protein</fullName>
    </submittedName>
</protein>
<proteinExistence type="predicted"/>
<dbReference type="RefSeq" id="WP_369046565.1">
    <property type="nucleotide sequence ID" value="NZ_CP163302.1"/>
</dbReference>
<evidence type="ECO:0000256" key="1">
    <source>
        <dbReference type="SAM" id="MobiDB-lite"/>
    </source>
</evidence>
<dbReference type="AlphaFoldDB" id="A0AB39L5S8"/>
<organism evidence="2">
    <name type="scientific">Sinomonas puerhi</name>
    <dbReference type="NCBI Taxonomy" id="3238584"/>
    <lineage>
        <taxon>Bacteria</taxon>
        <taxon>Bacillati</taxon>
        <taxon>Actinomycetota</taxon>
        <taxon>Actinomycetes</taxon>
        <taxon>Micrococcales</taxon>
        <taxon>Micrococcaceae</taxon>
        <taxon>Sinomonas</taxon>
    </lineage>
</organism>
<evidence type="ECO:0000313" key="2">
    <source>
        <dbReference type="EMBL" id="XDP46206.1"/>
    </source>
</evidence>
<feature type="region of interest" description="Disordered" evidence="1">
    <location>
        <begin position="1"/>
        <end position="35"/>
    </location>
</feature>
<dbReference type="KEGG" id="spue:AB5L97_04090"/>
<accession>A0AB39L5S8</accession>
<dbReference type="EMBL" id="CP163302">
    <property type="protein sequence ID" value="XDP46206.1"/>
    <property type="molecule type" value="Genomic_DNA"/>
</dbReference>